<dbReference type="Pfam" id="PF10343">
    <property type="entry name" value="Q_salvage"/>
    <property type="match status" value="1"/>
</dbReference>
<dbReference type="EMBL" id="BSXT01000365">
    <property type="protein sequence ID" value="GMF25713.1"/>
    <property type="molecule type" value="Genomic_DNA"/>
</dbReference>
<gene>
    <name evidence="1" type="ORF">Pfra01_000467300</name>
</gene>
<dbReference type="OrthoDB" id="416777at2759"/>
<dbReference type="Proteomes" id="UP001165121">
    <property type="component" value="Unassembled WGS sequence"/>
</dbReference>
<dbReference type="InterPro" id="IPR019438">
    <property type="entry name" value="Q_salvage"/>
</dbReference>
<accession>A0A9W6WSQ7</accession>
<organism evidence="1 2">
    <name type="scientific">Phytophthora fragariaefolia</name>
    <dbReference type="NCBI Taxonomy" id="1490495"/>
    <lineage>
        <taxon>Eukaryota</taxon>
        <taxon>Sar</taxon>
        <taxon>Stramenopiles</taxon>
        <taxon>Oomycota</taxon>
        <taxon>Peronosporomycetes</taxon>
        <taxon>Peronosporales</taxon>
        <taxon>Peronosporaceae</taxon>
        <taxon>Phytophthora</taxon>
    </lineage>
</organism>
<evidence type="ECO:0000313" key="2">
    <source>
        <dbReference type="Proteomes" id="UP001165121"/>
    </source>
</evidence>
<keyword evidence="2" id="KW-1185">Reference proteome</keyword>
<evidence type="ECO:0000313" key="1">
    <source>
        <dbReference type="EMBL" id="GMF25713.1"/>
    </source>
</evidence>
<reference evidence="1" key="1">
    <citation type="submission" date="2023-04" db="EMBL/GenBank/DDBJ databases">
        <title>Phytophthora fragariaefolia NBRC 109709.</title>
        <authorList>
            <person name="Ichikawa N."/>
            <person name="Sato H."/>
            <person name="Tonouchi N."/>
        </authorList>
    </citation>
    <scope>NUCLEOTIDE SEQUENCE</scope>
    <source>
        <strain evidence="1">NBRC 109709</strain>
    </source>
</reference>
<protein>
    <submittedName>
        <fullName evidence="1">Unnamed protein product</fullName>
    </submittedName>
</protein>
<dbReference type="AlphaFoldDB" id="A0A9W6WSQ7"/>
<proteinExistence type="predicted"/>
<comment type="caution">
    <text evidence="1">The sequence shown here is derived from an EMBL/GenBank/DDBJ whole genome shotgun (WGS) entry which is preliminary data.</text>
</comment>
<sequence>MDDFGAFVLANLSPKSEDGLEDKEAVGPSGNATYLVDQFVATFPGFDDHYEIDGEKVYLLKRAQLAVACIHRRFKVHWCCALLWSFSGALIDPLDGRSTGLRPEAGAR</sequence>
<name>A0A9W6WSQ7_9STRA</name>